<protein>
    <submittedName>
        <fullName evidence="2">Uncharacterized protein</fullName>
    </submittedName>
</protein>
<dbReference type="Proteomes" id="UP001150266">
    <property type="component" value="Unassembled WGS sequence"/>
</dbReference>
<keyword evidence="3" id="KW-1185">Reference proteome</keyword>
<evidence type="ECO:0000313" key="2">
    <source>
        <dbReference type="EMBL" id="KAJ4472990.1"/>
    </source>
</evidence>
<organism evidence="2 3">
    <name type="scientific">Lentinula aciculospora</name>
    <dbReference type="NCBI Taxonomy" id="153920"/>
    <lineage>
        <taxon>Eukaryota</taxon>
        <taxon>Fungi</taxon>
        <taxon>Dikarya</taxon>
        <taxon>Basidiomycota</taxon>
        <taxon>Agaricomycotina</taxon>
        <taxon>Agaricomycetes</taxon>
        <taxon>Agaricomycetidae</taxon>
        <taxon>Agaricales</taxon>
        <taxon>Marasmiineae</taxon>
        <taxon>Omphalotaceae</taxon>
        <taxon>Lentinula</taxon>
    </lineage>
</organism>
<name>A0A9W9DKB7_9AGAR</name>
<dbReference type="EMBL" id="JAOTPV010000018">
    <property type="protein sequence ID" value="KAJ4472990.1"/>
    <property type="molecule type" value="Genomic_DNA"/>
</dbReference>
<dbReference type="OrthoDB" id="3021452at2759"/>
<evidence type="ECO:0000313" key="3">
    <source>
        <dbReference type="Proteomes" id="UP001150266"/>
    </source>
</evidence>
<evidence type="ECO:0000256" key="1">
    <source>
        <dbReference type="SAM" id="Phobius"/>
    </source>
</evidence>
<dbReference type="AlphaFoldDB" id="A0A9W9DKB7"/>
<sequence length="349" mass="39128">MVYLVFFQPWVFPASSTSIGHHQLVMVIATQRNQSLLTDVNNSMGHILNFTISPDETSCFEDLCHAYVQAIGCTLTNRNLTATLDTQSRLLDPVTDVLRLEGPELPHDNHAWDEFAWEDSTNLSGIDRQFLLAFSPTSLYNDTSNSKLDLFKAFPIGNPEQVFSKMLDGDLFNPFSGTTSLTSSSSALVNFQGSVERLYASYLWNINRLCSPFDPLQPYWEQCGQYWDELYSSADLIWEIPASTGLSIVLWRAVVSVACSMVMLLLGFMILGTAVDQDRNMPLQGQGFLDTARVFRGSSIPELVAREAQTVKTSKNPETDILKAVLTRRLSYRYHSDDRSAGGYLDIDE</sequence>
<keyword evidence="1" id="KW-0472">Membrane</keyword>
<reference evidence="2" key="1">
    <citation type="submission" date="2022-08" db="EMBL/GenBank/DDBJ databases">
        <title>A Global Phylogenomic Analysis of the Shiitake Genus Lentinula.</title>
        <authorList>
            <consortium name="DOE Joint Genome Institute"/>
            <person name="Sierra-Patev S."/>
            <person name="Min B."/>
            <person name="Naranjo-Ortiz M."/>
            <person name="Looney B."/>
            <person name="Konkel Z."/>
            <person name="Slot J.C."/>
            <person name="Sakamoto Y."/>
            <person name="Steenwyk J.L."/>
            <person name="Rokas A."/>
            <person name="Carro J."/>
            <person name="Camarero S."/>
            <person name="Ferreira P."/>
            <person name="Molpeceres G."/>
            <person name="Ruiz-Duenas F.J."/>
            <person name="Serrano A."/>
            <person name="Henrissat B."/>
            <person name="Drula E."/>
            <person name="Hughes K.W."/>
            <person name="Mata J.L."/>
            <person name="Ishikawa N.K."/>
            <person name="Vargas-Isla R."/>
            <person name="Ushijima S."/>
            <person name="Smith C.A."/>
            <person name="Ahrendt S."/>
            <person name="Andreopoulos W."/>
            <person name="He G."/>
            <person name="Labutti K."/>
            <person name="Lipzen A."/>
            <person name="Ng V."/>
            <person name="Riley R."/>
            <person name="Sandor L."/>
            <person name="Barry K."/>
            <person name="Martinez A.T."/>
            <person name="Xiao Y."/>
            <person name="Gibbons J.G."/>
            <person name="Terashima K."/>
            <person name="Grigoriev I.V."/>
            <person name="Hibbett D.S."/>
        </authorList>
    </citation>
    <scope>NUCLEOTIDE SEQUENCE</scope>
    <source>
        <strain evidence="2">JLM2183</strain>
    </source>
</reference>
<keyword evidence="1" id="KW-0812">Transmembrane</keyword>
<comment type="caution">
    <text evidence="2">The sequence shown here is derived from an EMBL/GenBank/DDBJ whole genome shotgun (WGS) entry which is preliminary data.</text>
</comment>
<proteinExistence type="predicted"/>
<feature type="transmembrane region" description="Helical" evidence="1">
    <location>
        <begin position="249"/>
        <end position="271"/>
    </location>
</feature>
<gene>
    <name evidence="2" type="ORF">J3R30DRAFT_749725</name>
</gene>
<keyword evidence="1" id="KW-1133">Transmembrane helix</keyword>
<accession>A0A9W9DKB7</accession>